<feature type="domain" description="Polysaccharide pyruvyl transferase" evidence="1">
    <location>
        <begin position="58"/>
        <end position="313"/>
    </location>
</feature>
<gene>
    <name evidence="2" type="ORF">FM115_07650</name>
</gene>
<evidence type="ECO:0000313" key="2">
    <source>
        <dbReference type="EMBL" id="SJN37852.1"/>
    </source>
</evidence>
<dbReference type="EMBL" id="FUKW01000100">
    <property type="protein sequence ID" value="SJN37852.1"/>
    <property type="molecule type" value="Genomic_DNA"/>
</dbReference>
<dbReference type="InterPro" id="IPR007345">
    <property type="entry name" value="Polysacch_pyruvyl_Trfase"/>
</dbReference>
<accession>A0A1R4K0V8</accession>
<dbReference type="AlphaFoldDB" id="A0A1R4K0V8"/>
<evidence type="ECO:0000259" key="1">
    <source>
        <dbReference type="Pfam" id="PF04230"/>
    </source>
</evidence>
<dbReference type="RefSeq" id="WP_179203945.1">
    <property type="nucleotide sequence ID" value="NZ_FUKW01000100.1"/>
</dbReference>
<sequence>MKKVLLINQGKTENLGDKAINVIFRDILIENDCEVDLAGFAQTKEQSMSNMPINSIYNIHSYIKKFVPTFFIWLFKYRKKIKDEFMHISKGKKYDLVIIGGGQLIKTKGVFVYTLLTWYNTLRKHLECPIVIAGVGADTNYTVVEKQIYQKLLPKFDSIYVRDNKSKKILHDIFNINAKYIPDIVFAFSKFYPNNRTKTKNKLLVMIFDYMTLKKHFGTEYTKEEYYSNWVNIIKENMEPELDIVLGYTTIGDKIETVNFSSYLKKNTDIKFTVLNTDEVGNFVEVLKTTKKLVSGRMHGMLLGMNHECEIIPYIVSPKIEIFNKEWIESKIDLKEINNKIDNKIKEILQ</sequence>
<dbReference type="Pfam" id="PF04230">
    <property type="entry name" value="PS_pyruv_trans"/>
    <property type="match status" value="1"/>
</dbReference>
<protein>
    <recommendedName>
        <fullName evidence="1">Polysaccharide pyruvyl transferase domain-containing protein</fullName>
    </recommendedName>
</protein>
<dbReference type="Proteomes" id="UP000195611">
    <property type="component" value="Unassembled WGS sequence"/>
</dbReference>
<evidence type="ECO:0000313" key="3">
    <source>
        <dbReference type="Proteomes" id="UP000195611"/>
    </source>
</evidence>
<reference evidence="2 3" key="1">
    <citation type="submission" date="2017-02" db="EMBL/GenBank/DDBJ databases">
        <authorList>
            <person name="Peterson S.W."/>
        </authorList>
    </citation>
    <scope>NUCLEOTIDE SEQUENCE [LARGE SCALE GENOMIC DNA]</scope>
    <source>
        <strain evidence="2 3">42ea</strain>
    </source>
</reference>
<proteinExistence type="predicted"/>
<organism evidence="2 3">
    <name type="scientific">Marinilactibacillus psychrotolerans 42ea</name>
    <dbReference type="NCBI Taxonomy" id="1255609"/>
    <lineage>
        <taxon>Bacteria</taxon>
        <taxon>Bacillati</taxon>
        <taxon>Bacillota</taxon>
        <taxon>Bacilli</taxon>
        <taxon>Lactobacillales</taxon>
        <taxon>Carnobacteriaceae</taxon>
        <taxon>Marinilactibacillus</taxon>
    </lineage>
</organism>
<name>A0A1R4K0V8_9LACT</name>